<sequence>MAAMNWRRAAGAAAVLCIAMLCLAVKAEAATAFCTANPTHAVCSSGDVDALMALKAAVVAKDTAGNQATPVKRYVTITPRCAAPERWCADLSSCSFKGVCSKALAAAMGGAASPAASAARYVPPADKTPPQLKLLGNGTAAVTPAGAIILMESVAWRSSWEDAGAAATDAMDGNVTSRVQAFGAGAVDTSLPTPPDKAFSYVVEYSVADFSGNAAPTARRLIKGRCVAAPRRPESTCLSSGCSPAVLRRHYFAAKGLAGCGINTAAAVGTRFTVDFWVWGSPILNATVSRTVVVSDPCPSRNTPYFCTDSNKKSFCSGSPCDQAAKMLPPPKPAPQWLLHPAAAATALGHRYASHVG</sequence>
<evidence type="ECO:0000256" key="1">
    <source>
        <dbReference type="SAM" id="SignalP"/>
    </source>
</evidence>
<dbReference type="EMBL" id="CP126222">
    <property type="protein sequence ID" value="WIA22837.1"/>
    <property type="molecule type" value="Genomic_DNA"/>
</dbReference>
<feature type="domain" description="Pesticidal crystal protein Cry22Aa Ig-like" evidence="2">
    <location>
        <begin position="158"/>
        <end position="220"/>
    </location>
</feature>
<reference evidence="3 4" key="1">
    <citation type="submission" date="2023-05" db="EMBL/GenBank/DDBJ databases">
        <title>A 100% complete, gapless, phased diploid assembly of the Scenedesmus obliquus UTEX 3031 genome.</title>
        <authorList>
            <person name="Biondi T.C."/>
            <person name="Hanschen E.R."/>
            <person name="Kwon T."/>
            <person name="Eng W."/>
            <person name="Kruse C.P.S."/>
            <person name="Koehler S.I."/>
            <person name="Kunde Y."/>
            <person name="Gleasner C.D."/>
            <person name="You Mak K.T."/>
            <person name="Polle J."/>
            <person name="Hovde B.T."/>
            <person name="Starkenburg S.R."/>
        </authorList>
    </citation>
    <scope>NUCLEOTIDE SEQUENCE [LARGE SCALE GENOMIC DNA]</scope>
    <source>
        <strain evidence="3 4">DOE0152z</strain>
    </source>
</reference>
<evidence type="ECO:0000313" key="4">
    <source>
        <dbReference type="Proteomes" id="UP001244341"/>
    </source>
</evidence>
<dbReference type="Gene3D" id="2.60.40.10">
    <property type="entry name" value="Immunoglobulins"/>
    <property type="match status" value="1"/>
</dbReference>
<evidence type="ECO:0000313" key="3">
    <source>
        <dbReference type="EMBL" id="WIA22837.1"/>
    </source>
</evidence>
<dbReference type="Pfam" id="PF16403">
    <property type="entry name" value="Bact_surface_Ig-like"/>
    <property type="match status" value="1"/>
</dbReference>
<feature type="chain" id="PRO_5046290346" description="Pesticidal crystal protein Cry22Aa Ig-like domain-containing protein" evidence="1">
    <location>
        <begin position="30"/>
        <end position="357"/>
    </location>
</feature>
<name>A0ABY8UMR7_TETOB</name>
<accession>A0ABY8UMR7</accession>
<evidence type="ECO:0000259" key="2">
    <source>
        <dbReference type="Pfam" id="PF16403"/>
    </source>
</evidence>
<proteinExistence type="predicted"/>
<protein>
    <recommendedName>
        <fullName evidence="2">Pesticidal crystal protein Cry22Aa Ig-like domain-containing protein</fullName>
    </recommendedName>
</protein>
<dbReference type="InterPro" id="IPR032179">
    <property type="entry name" value="Cry22Aa_Ig-like"/>
</dbReference>
<dbReference type="InterPro" id="IPR013783">
    <property type="entry name" value="Ig-like_fold"/>
</dbReference>
<organism evidence="3 4">
    <name type="scientific">Tetradesmus obliquus</name>
    <name type="common">Green alga</name>
    <name type="synonym">Acutodesmus obliquus</name>
    <dbReference type="NCBI Taxonomy" id="3088"/>
    <lineage>
        <taxon>Eukaryota</taxon>
        <taxon>Viridiplantae</taxon>
        <taxon>Chlorophyta</taxon>
        <taxon>core chlorophytes</taxon>
        <taxon>Chlorophyceae</taxon>
        <taxon>CS clade</taxon>
        <taxon>Sphaeropleales</taxon>
        <taxon>Scenedesmaceae</taxon>
        <taxon>Tetradesmus</taxon>
    </lineage>
</organism>
<gene>
    <name evidence="3" type="ORF">OEZ85_001227</name>
</gene>
<keyword evidence="4" id="KW-1185">Reference proteome</keyword>
<dbReference type="Proteomes" id="UP001244341">
    <property type="component" value="Chromosome 15b"/>
</dbReference>
<feature type="signal peptide" evidence="1">
    <location>
        <begin position="1"/>
        <end position="29"/>
    </location>
</feature>
<keyword evidence="1" id="KW-0732">Signal</keyword>